<dbReference type="SUPFAM" id="SSF46955">
    <property type="entry name" value="Putative DNA-binding domain"/>
    <property type="match status" value="1"/>
</dbReference>
<dbReference type="GO" id="GO:0003677">
    <property type="term" value="F:DNA binding"/>
    <property type="evidence" value="ECO:0007669"/>
    <property type="project" value="InterPro"/>
</dbReference>
<reference evidence="3 4" key="1">
    <citation type="submission" date="2019-02" db="EMBL/GenBank/DDBJ databases">
        <title>Deep-cultivation of Planctomycetes and their phenomic and genomic characterization uncovers novel biology.</title>
        <authorList>
            <person name="Wiegand S."/>
            <person name="Jogler M."/>
            <person name="Boedeker C."/>
            <person name="Pinto D."/>
            <person name="Vollmers J."/>
            <person name="Rivas-Marin E."/>
            <person name="Kohn T."/>
            <person name="Peeters S.H."/>
            <person name="Heuer A."/>
            <person name="Rast P."/>
            <person name="Oberbeckmann S."/>
            <person name="Bunk B."/>
            <person name="Jeske O."/>
            <person name="Meyerdierks A."/>
            <person name="Storesund J.E."/>
            <person name="Kallscheuer N."/>
            <person name="Luecker S."/>
            <person name="Lage O.M."/>
            <person name="Pohl T."/>
            <person name="Merkel B.J."/>
            <person name="Hornburger P."/>
            <person name="Mueller R.-W."/>
            <person name="Bruemmer F."/>
            <person name="Labrenz M."/>
            <person name="Spormann A.M."/>
            <person name="Op Den Camp H."/>
            <person name="Overmann J."/>
            <person name="Amann R."/>
            <person name="Jetten M.S.M."/>
            <person name="Mascher T."/>
            <person name="Medema M.H."/>
            <person name="Devos D.P."/>
            <person name="Kaster A.-K."/>
            <person name="Ovreas L."/>
            <person name="Rohde M."/>
            <person name="Galperin M.Y."/>
            <person name="Jogler C."/>
        </authorList>
    </citation>
    <scope>NUCLEOTIDE SEQUENCE [LARGE SCALE GENOMIC DNA]</scope>
    <source>
        <strain evidence="3 4">Pla100</strain>
    </source>
</reference>
<dbReference type="InterPro" id="IPR041657">
    <property type="entry name" value="HTH_17"/>
</dbReference>
<evidence type="ECO:0000259" key="2">
    <source>
        <dbReference type="Pfam" id="PF12728"/>
    </source>
</evidence>
<dbReference type="InterPro" id="IPR010093">
    <property type="entry name" value="SinI_DNA-bd"/>
</dbReference>
<feature type="region of interest" description="Disordered" evidence="1">
    <location>
        <begin position="67"/>
        <end position="86"/>
    </location>
</feature>
<comment type="caution">
    <text evidence="3">The sequence shown here is derived from an EMBL/GenBank/DDBJ whole genome shotgun (WGS) entry which is preliminary data.</text>
</comment>
<dbReference type="Pfam" id="PF12728">
    <property type="entry name" value="HTH_17"/>
    <property type="match status" value="1"/>
</dbReference>
<dbReference type="NCBIfam" id="TIGR01764">
    <property type="entry name" value="excise"/>
    <property type="match status" value="1"/>
</dbReference>
<name>A0A5C6ABM2_9BACT</name>
<evidence type="ECO:0000313" key="4">
    <source>
        <dbReference type="Proteomes" id="UP000316213"/>
    </source>
</evidence>
<dbReference type="AlphaFoldDB" id="A0A5C6ABM2"/>
<accession>A0A5C6ABM2</accession>
<evidence type="ECO:0000256" key="1">
    <source>
        <dbReference type="SAM" id="MobiDB-lite"/>
    </source>
</evidence>
<evidence type="ECO:0000313" key="3">
    <source>
        <dbReference type="EMBL" id="TWT96515.1"/>
    </source>
</evidence>
<proteinExistence type="predicted"/>
<dbReference type="EMBL" id="SJPM01000005">
    <property type="protein sequence ID" value="TWT96515.1"/>
    <property type="molecule type" value="Genomic_DNA"/>
</dbReference>
<organism evidence="3 4">
    <name type="scientific">Neorhodopirellula pilleata</name>
    <dbReference type="NCBI Taxonomy" id="2714738"/>
    <lineage>
        <taxon>Bacteria</taxon>
        <taxon>Pseudomonadati</taxon>
        <taxon>Planctomycetota</taxon>
        <taxon>Planctomycetia</taxon>
        <taxon>Pirellulales</taxon>
        <taxon>Pirellulaceae</taxon>
        <taxon>Neorhodopirellula</taxon>
    </lineage>
</organism>
<gene>
    <name evidence="3" type="ORF">Pla100_29980</name>
</gene>
<keyword evidence="4" id="KW-1185">Reference proteome</keyword>
<dbReference type="RefSeq" id="WP_197167945.1">
    <property type="nucleotide sequence ID" value="NZ_SJPM01000005.1"/>
</dbReference>
<dbReference type="InterPro" id="IPR009061">
    <property type="entry name" value="DNA-bd_dom_put_sf"/>
</dbReference>
<dbReference type="Proteomes" id="UP000316213">
    <property type="component" value="Unassembled WGS sequence"/>
</dbReference>
<feature type="domain" description="Helix-turn-helix" evidence="2">
    <location>
        <begin position="11"/>
        <end position="64"/>
    </location>
</feature>
<protein>
    <submittedName>
        <fullName evidence="3">Helix-turn-helix domain protein</fullName>
    </submittedName>
</protein>
<sequence>MTTEQSNPDSLLTVADVAKWLCVSSSLIYQLVEAGKIPVLRIGNGRGAIRFRSEDIQSYLDECRSQQIPVQPQRKTRPQLKHIQLE</sequence>